<dbReference type="Ensembl" id="ENSORLT00000043643.1">
    <property type="protein sequence ID" value="ENSORLP00000030983.1"/>
    <property type="gene ID" value="ENSORLG00000022431.1"/>
</dbReference>
<dbReference type="Proteomes" id="UP000001038">
    <property type="component" value="Chromosome 16"/>
</dbReference>
<keyword evidence="1" id="KW-1015">Disulfide bond</keyword>
<dbReference type="InterPro" id="IPR016186">
    <property type="entry name" value="C-type_lectin-like/link_sf"/>
</dbReference>
<dbReference type="InterPro" id="IPR018378">
    <property type="entry name" value="C-type_lectin_CS"/>
</dbReference>
<feature type="chain" id="PRO_5017263776" description="C-type lectin domain-containing protein" evidence="2">
    <location>
        <begin position="21"/>
        <end position="251"/>
    </location>
</feature>
<dbReference type="GeneTree" id="ENSGT01030000234907"/>
<evidence type="ECO:0000259" key="3">
    <source>
        <dbReference type="PROSITE" id="PS50041"/>
    </source>
</evidence>
<dbReference type="PANTHER" id="PTHR45784">
    <property type="entry name" value="C-TYPE LECTIN DOMAIN FAMILY 20 MEMBER A-RELATED"/>
    <property type="match status" value="1"/>
</dbReference>
<dbReference type="PROSITE" id="PS00615">
    <property type="entry name" value="C_TYPE_LECTIN_1"/>
    <property type="match status" value="1"/>
</dbReference>
<evidence type="ECO:0000256" key="1">
    <source>
        <dbReference type="ARBA" id="ARBA00023157"/>
    </source>
</evidence>
<protein>
    <recommendedName>
        <fullName evidence="3">C-type lectin domain-containing protein</fullName>
    </recommendedName>
</protein>
<dbReference type="SMART" id="SM00034">
    <property type="entry name" value="CLECT"/>
    <property type="match status" value="1"/>
</dbReference>
<dbReference type="InParanoid" id="A0A3B3HGX3"/>
<dbReference type="Bgee" id="ENSORLG00000022431">
    <property type="expression patterns" value="Expressed in animal zygote and 1 other cell type or tissue"/>
</dbReference>
<reference evidence="4" key="3">
    <citation type="submission" date="2025-09" db="UniProtKB">
        <authorList>
            <consortium name="Ensembl"/>
        </authorList>
    </citation>
    <scope>IDENTIFICATION</scope>
    <source>
        <strain evidence="4">Hd-rR</strain>
    </source>
</reference>
<evidence type="ECO:0000313" key="5">
    <source>
        <dbReference type="Proteomes" id="UP000001038"/>
    </source>
</evidence>
<dbReference type="Pfam" id="PF00059">
    <property type="entry name" value="Lectin_C"/>
    <property type="match status" value="1"/>
</dbReference>
<accession>A0A3B3HGX3</accession>
<reference evidence="4 5" key="1">
    <citation type="journal article" date="2007" name="Nature">
        <title>The medaka draft genome and insights into vertebrate genome evolution.</title>
        <authorList>
            <person name="Kasahara M."/>
            <person name="Naruse K."/>
            <person name="Sasaki S."/>
            <person name="Nakatani Y."/>
            <person name="Qu W."/>
            <person name="Ahsan B."/>
            <person name="Yamada T."/>
            <person name="Nagayasu Y."/>
            <person name="Doi K."/>
            <person name="Kasai Y."/>
            <person name="Jindo T."/>
            <person name="Kobayashi D."/>
            <person name="Shimada A."/>
            <person name="Toyoda A."/>
            <person name="Kuroki Y."/>
            <person name="Fujiyama A."/>
            <person name="Sasaki T."/>
            <person name="Shimizu A."/>
            <person name="Asakawa S."/>
            <person name="Shimizu N."/>
            <person name="Hashimoto S."/>
            <person name="Yang J."/>
            <person name="Lee Y."/>
            <person name="Matsushima K."/>
            <person name="Sugano S."/>
            <person name="Sakaizumi M."/>
            <person name="Narita T."/>
            <person name="Ohishi K."/>
            <person name="Haga S."/>
            <person name="Ohta F."/>
            <person name="Nomoto H."/>
            <person name="Nogata K."/>
            <person name="Morishita T."/>
            <person name="Endo T."/>
            <person name="Shin-I T."/>
            <person name="Takeda H."/>
            <person name="Morishita S."/>
            <person name="Kohara Y."/>
        </authorList>
    </citation>
    <scope>NUCLEOTIDE SEQUENCE [LARGE SCALE GENOMIC DNA]</scope>
    <source>
        <strain evidence="4 5">Hd-rR</strain>
    </source>
</reference>
<dbReference type="AlphaFoldDB" id="A0A3B3HGX3"/>
<dbReference type="InterPro" id="IPR016187">
    <property type="entry name" value="CTDL_fold"/>
</dbReference>
<feature type="domain" description="C-type lectin" evidence="3">
    <location>
        <begin position="114"/>
        <end position="223"/>
    </location>
</feature>
<sequence>MDHWTSRISLLFFGFSLSSCSRFPLRQYHYVDSAKSWYEARQSCRENFTDLATFESMDDINRLQPPFKNTQAWIGNSWRWSATGETSKTGIEKDLFLNPTISEVFYFYVAVTEQNQKVYFYIGQSLSWSSAQNYCREHYLDLAMIENQEENTRAGSAAPSSPLTWIGLYREPWTWSDQSHSTFRNNNPAGLTNPSGGHCVLENTDGHLWDNQDCSVKNRFICQQGDDSVQVPHRTRTLLCDCLFCLAQFPG</sequence>
<proteinExistence type="predicted"/>
<evidence type="ECO:0000313" key="4">
    <source>
        <dbReference type="Ensembl" id="ENSORLP00000030983.1"/>
    </source>
</evidence>
<evidence type="ECO:0000256" key="2">
    <source>
        <dbReference type="SAM" id="SignalP"/>
    </source>
</evidence>
<dbReference type="PANTHER" id="PTHR45784:SF3">
    <property type="entry name" value="C-TYPE LECTIN DOMAIN FAMILY 4 MEMBER K-LIKE-RELATED"/>
    <property type="match status" value="1"/>
</dbReference>
<dbReference type="InterPro" id="IPR001304">
    <property type="entry name" value="C-type_lectin-like"/>
</dbReference>
<feature type="signal peptide" evidence="2">
    <location>
        <begin position="1"/>
        <end position="20"/>
    </location>
</feature>
<dbReference type="SUPFAM" id="SSF56436">
    <property type="entry name" value="C-type lectin-like"/>
    <property type="match status" value="2"/>
</dbReference>
<keyword evidence="2" id="KW-0732">Signal</keyword>
<dbReference type="PROSITE" id="PS50041">
    <property type="entry name" value="C_TYPE_LECTIN_2"/>
    <property type="match status" value="1"/>
</dbReference>
<organism evidence="4 5">
    <name type="scientific">Oryzias latipes</name>
    <name type="common">Japanese rice fish</name>
    <name type="synonym">Japanese killifish</name>
    <dbReference type="NCBI Taxonomy" id="8090"/>
    <lineage>
        <taxon>Eukaryota</taxon>
        <taxon>Metazoa</taxon>
        <taxon>Chordata</taxon>
        <taxon>Craniata</taxon>
        <taxon>Vertebrata</taxon>
        <taxon>Euteleostomi</taxon>
        <taxon>Actinopterygii</taxon>
        <taxon>Neopterygii</taxon>
        <taxon>Teleostei</taxon>
        <taxon>Neoteleostei</taxon>
        <taxon>Acanthomorphata</taxon>
        <taxon>Ovalentaria</taxon>
        <taxon>Atherinomorphae</taxon>
        <taxon>Beloniformes</taxon>
        <taxon>Adrianichthyidae</taxon>
        <taxon>Oryziinae</taxon>
        <taxon>Oryzias</taxon>
    </lineage>
</organism>
<reference evidence="4" key="2">
    <citation type="submission" date="2025-08" db="UniProtKB">
        <authorList>
            <consortium name="Ensembl"/>
        </authorList>
    </citation>
    <scope>IDENTIFICATION</scope>
    <source>
        <strain evidence="4">Hd-rR</strain>
    </source>
</reference>
<name>A0A3B3HGX3_ORYLA</name>
<dbReference type="PROSITE" id="PS51257">
    <property type="entry name" value="PROKAR_LIPOPROTEIN"/>
    <property type="match status" value="1"/>
</dbReference>
<dbReference type="Gene3D" id="3.10.100.10">
    <property type="entry name" value="Mannose-Binding Protein A, subunit A"/>
    <property type="match status" value="2"/>
</dbReference>
<keyword evidence="5" id="KW-1185">Reference proteome</keyword>